<organism evidence="2 3">
    <name type="scientific">Paenibacillus phyllosphaerae</name>
    <dbReference type="NCBI Taxonomy" id="274593"/>
    <lineage>
        <taxon>Bacteria</taxon>
        <taxon>Bacillati</taxon>
        <taxon>Bacillota</taxon>
        <taxon>Bacilli</taxon>
        <taxon>Bacillales</taxon>
        <taxon>Paenibacillaceae</taxon>
        <taxon>Paenibacillus</taxon>
    </lineage>
</organism>
<name>A0A7W5AU02_9BACL</name>
<gene>
    <name evidence="2" type="ORF">FHS18_000778</name>
</gene>
<dbReference type="EMBL" id="JACHXK010000001">
    <property type="protein sequence ID" value="MBB3108750.1"/>
    <property type="molecule type" value="Genomic_DNA"/>
</dbReference>
<proteinExistence type="predicted"/>
<keyword evidence="3" id="KW-1185">Reference proteome</keyword>
<evidence type="ECO:0000313" key="2">
    <source>
        <dbReference type="EMBL" id="MBB3108750.1"/>
    </source>
</evidence>
<comment type="caution">
    <text evidence="2">The sequence shown here is derived from an EMBL/GenBank/DDBJ whole genome shotgun (WGS) entry which is preliminary data.</text>
</comment>
<dbReference type="Proteomes" id="UP000570361">
    <property type="component" value="Unassembled WGS sequence"/>
</dbReference>
<evidence type="ECO:0000256" key="1">
    <source>
        <dbReference type="SAM" id="Coils"/>
    </source>
</evidence>
<feature type="coiled-coil region" evidence="1">
    <location>
        <begin position="111"/>
        <end position="152"/>
    </location>
</feature>
<accession>A0A7W5AU02</accession>
<protein>
    <submittedName>
        <fullName evidence="2">Putative coiled-coil protein SlyX</fullName>
    </submittedName>
</protein>
<reference evidence="2 3" key="1">
    <citation type="submission" date="2020-08" db="EMBL/GenBank/DDBJ databases">
        <title>Genomic Encyclopedia of Type Strains, Phase III (KMG-III): the genomes of soil and plant-associated and newly described type strains.</title>
        <authorList>
            <person name="Whitman W."/>
        </authorList>
    </citation>
    <scope>NUCLEOTIDE SEQUENCE [LARGE SCALE GENOMIC DNA]</scope>
    <source>
        <strain evidence="2 3">CECT 5862</strain>
    </source>
</reference>
<sequence>MSKKVRDLPKVWFGCHRRETERLFRKLDALQNRVADELEERVKKERIRHEQLRLRLAELSPAQAGQAGGIEASEEAFAHLLQDRLGRSVEAITRQGEAEANALEQLMIRQKAEHKAQLQAIDKQLAEYEAVIERLLEEADAVIESLRSAKAEGIAMPITDTITRMLAAASAQLESTLPEPLHAEPDSSVQSNPEAAQMNESVAQTVKNAKVIELRLRSMLKTMEEAKSGGFHGTVTADDTSATSSASAAAGRWTEKVSRAAVKRPSSERWGEIDLFLTEVDDPELLAYWKDDPALQKKPSSLVQLDWPDPEPMLAETHPALSGSASAAAETGAHGMLHLATSQATAEGAETYSRSAIVSAADSSRSTASSVPASAHTLTNRPAQAELASPALTDEIKQIQLRYIVGKIAGESVYAQDGSLIAAKSEPITLEAVQAAERAGKLSELIVHMIIPSLGGGGR</sequence>
<evidence type="ECO:0000313" key="3">
    <source>
        <dbReference type="Proteomes" id="UP000570361"/>
    </source>
</evidence>
<dbReference type="AlphaFoldDB" id="A0A7W5AU02"/>
<dbReference type="RefSeq" id="WP_183597114.1">
    <property type="nucleotide sequence ID" value="NZ_JACHXK010000001.1"/>
</dbReference>
<keyword evidence="1" id="KW-0175">Coiled coil</keyword>
<feature type="coiled-coil region" evidence="1">
    <location>
        <begin position="20"/>
        <end position="55"/>
    </location>
</feature>